<dbReference type="HOGENOM" id="CLU_2255413_0_0_1"/>
<dbReference type="RefSeq" id="XP_001460091.1">
    <property type="nucleotide sequence ID" value="XM_001460054.1"/>
</dbReference>
<dbReference type="Proteomes" id="UP000000600">
    <property type="component" value="Unassembled WGS sequence"/>
</dbReference>
<dbReference type="InParanoid" id="A0EBM7"/>
<dbReference type="EMBL" id="CT868669">
    <property type="protein sequence ID" value="CAK92694.1"/>
    <property type="molecule type" value="Genomic_DNA"/>
</dbReference>
<keyword evidence="3" id="KW-1185">Reference proteome</keyword>
<sequence length="104" mass="12318">MNYRPPKVNQLQRGQQVLPDQQQPEENSFFNDLDYQQDQRLFGSGYPSMITALKCPQLQENKGPTKYQQPEPEENSFFNDLDYYSQRVLESDDTHFDIMYTLSN</sequence>
<evidence type="ECO:0000313" key="2">
    <source>
        <dbReference type="EMBL" id="CAK92694.1"/>
    </source>
</evidence>
<gene>
    <name evidence="2" type="ORF">GSPATT00025428001</name>
</gene>
<feature type="compositionally biased region" description="Polar residues" evidence="1">
    <location>
        <begin position="9"/>
        <end position="27"/>
    </location>
</feature>
<evidence type="ECO:0000256" key="1">
    <source>
        <dbReference type="SAM" id="MobiDB-lite"/>
    </source>
</evidence>
<proteinExistence type="predicted"/>
<dbReference type="KEGG" id="ptm:GSPATT00025428001"/>
<feature type="region of interest" description="Disordered" evidence="1">
    <location>
        <begin position="1"/>
        <end position="27"/>
    </location>
</feature>
<dbReference type="AlphaFoldDB" id="A0EBM7"/>
<organism evidence="2 3">
    <name type="scientific">Paramecium tetraurelia</name>
    <dbReference type="NCBI Taxonomy" id="5888"/>
    <lineage>
        <taxon>Eukaryota</taxon>
        <taxon>Sar</taxon>
        <taxon>Alveolata</taxon>
        <taxon>Ciliophora</taxon>
        <taxon>Intramacronucleata</taxon>
        <taxon>Oligohymenophorea</taxon>
        <taxon>Peniculida</taxon>
        <taxon>Parameciidae</taxon>
        <taxon>Paramecium</taxon>
    </lineage>
</organism>
<dbReference type="GeneID" id="5045876"/>
<name>A0EBM7_PARTE</name>
<protein>
    <submittedName>
        <fullName evidence="2">Uncharacterized protein</fullName>
    </submittedName>
</protein>
<reference evidence="2 3" key="1">
    <citation type="journal article" date="2006" name="Nature">
        <title>Global trends of whole-genome duplications revealed by the ciliate Paramecium tetraurelia.</title>
        <authorList>
            <consortium name="Genoscope"/>
            <person name="Aury J.-M."/>
            <person name="Jaillon O."/>
            <person name="Duret L."/>
            <person name="Noel B."/>
            <person name="Jubin C."/>
            <person name="Porcel B.M."/>
            <person name="Segurens B."/>
            <person name="Daubin V."/>
            <person name="Anthouard V."/>
            <person name="Aiach N."/>
            <person name="Arnaiz O."/>
            <person name="Billaut A."/>
            <person name="Beisson J."/>
            <person name="Blanc I."/>
            <person name="Bouhouche K."/>
            <person name="Camara F."/>
            <person name="Duharcourt S."/>
            <person name="Guigo R."/>
            <person name="Gogendeau D."/>
            <person name="Katinka M."/>
            <person name="Keller A.-M."/>
            <person name="Kissmehl R."/>
            <person name="Klotz C."/>
            <person name="Koll F."/>
            <person name="Le Moue A."/>
            <person name="Lepere C."/>
            <person name="Malinsky S."/>
            <person name="Nowacki M."/>
            <person name="Nowak J.K."/>
            <person name="Plattner H."/>
            <person name="Poulain J."/>
            <person name="Ruiz F."/>
            <person name="Serrano V."/>
            <person name="Zagulski M."/>
            <person name="Dessen P."/>
            <person name="Betermier M."/>
            <person name="Weissenbach J."/>
            <person name="Scarpelli C."/>
            <person name="Schachter V."/>
            <person name="Sperling L."/>
            <person name="Meyer E."/>
            <person name="Cohen J."/>
            <person name="Wincker P."/>
        </authorList>
    </citation>
    <scope>NUCLEOTIDE SEQUENCE [LARGE SCALE GENOMIC DNA]</scope>
    <source>
        <strain evidence="2 3">Stock d4-2</strain>
    </source>
</reference>
<accession>A0EBM7</accession>
<evidence type="ECO:0000313" key="3">
    <source>
        <dbReference type="Proteomes" id="UP000000600"/>
    </source>
</evidence>